<dbReference type="AlphaFoldDB" id="A0A9W9QJA8"/>
<evidence type="ECO:0000256" key="13">
    <source>
        <dbReference type="SAM" id="MobiDB-lite"/>
    </source>
</evidence>
<keyword evidence="4" id="KW-0964">Secreted</keyword>
<evidence type="ECO:0000256" key="12">
    <source>
        <dbReference type="ARBA" id="ARBA00042730"/>
    </source>
</evidence>
<evidence type="ECO:0000256" key="10">
    <source>
        <dbReference type="ARBA" id="ARBA00041631"/>
    </source>
</evidence>
<dbReference type="Gene3D" id="3.30.429.10">
    <property type="entry name" value="Macrophage Migration Inhibitory Factor"/>
    <property type="match status" value="1"/>
</dbReference>
<dbReference type="InterPro" id="IPR001398">
    <property type="entry name" value="Macrophage_inhib_fac"/>
</dbReference>
<feature type="region of interest" description="Disordered" evidence="13">
    <location>
        <begin position="264"/>
        <end position="311"/>
    </location>
</feature>
<reference evidence="14" key="2">
    <citation type="journal article" date="2023" name="IMA Fungus">
        <title>Comparative genomic study of the Penicillium genus elucidates a diverse pangenome and 15 lateral gene transfer events.</title>
        <authorList>
            <person name="Petersen C."/>
            <person name="Sorensen T."/>
            <person name="Nielsen M.R."/>
            <person name="Sondergaard T.E."/>
            <person name="Sorensen J.L."/>
            <person name="Fitzpatrick D.A."/>
            <person name="Frisvad J.C."/>
            <person name="Nielsen K.L."/>
        </authorList>
    </citation>
    <scope>NUCLEOTIDE SEQUENCE</scope>
    <source>
        <strain evidence="14">IBT 21472</strain>
    </source>
</reference>
<protein>
    <recommendedName>
        <fullName evidence="12">L-dopachrome isomerase</fullName>
        <ecNumber evidence="9">5.3.2.1</ecNumber>
        <ecNumber evidence="8">5.3.3.12</ecNumber>
    </recommendedName>
    <alternativeName>
        <fullName evidence="10">L-dopachrome tautomerase</fullName>
    </alternativeName>
    <alternativeName>
        <fullName evidence="11">Phenylpyruvate tautomerase</fullName>
    </alternativeName>
</protein>
<evidence type="ECO:0000256" key="4">
    <source>
        <dbReference type="ARBA" id="ARBA00022525"/>
    </source>
</evidence>
<feature type="compositionally biased region" description="Basic and acidic residues" evidence="13">
    <location>
        <begin position="334"/>
        <end position="352"/>
    </location>
</feature>
<dbReference type="Proteomes" id="UP001147746">
    <property type="component" value="Unassembled WGS sequence"/>
</dbReference>
<comment type="catalytic activity">
    <reaction evidence="7">
        <text>L-dopachrome = 5,6-dihydroxyindole-2-carboxylate</text>
        <dbReference type="Rhea" id="RHEA:13041"/>
        <dbReference type="ChEBI" id="CHEBI:16875"/>
        <dbReference type="ChEBI" id="CHEBI:57509"/>
        <dbReference type="EC" id="5.3.3.12"/>
    </reaction>
</comment>
<feature type="region of interest" description="Disordered" evidence="13">
    <location>
        <begin position="334"/>
        <end position="355"/>
    </location>
</feature>
<comment type="subcellular location">
    <subcellularLocation>
        <location evidence="1">Secreted</location>
    </subcellularLocation>
</comment>
<dbReference type="SUPFAM" id="SSF55331">
    <property type="entry name" value="Tautomerase/MIF"/>
    <property type="match status" value="1"/>
</dbReference>
<keyword evidence="5" id="KW-0413">Isomerase</keyword>
<name>A0A9W9QJA8_9EURO</name>
<dbReference type="EC" id="5.3.2.1" evidence="9"/>
<evidence type="ECO:0000256" key="7">
    <source>
        <dbReference type="ARBA" id="ARBA00036823"/>
    </source>
</evidence>
<sequence>MDPSKSRRPPLPRLETDILPPQRLLPRPATITLPLAPVALPEIPETNLRKSETVPSLIFKEVTNEENLLPTGRYAPDKAFYVTEKSIEDETMVKKRPQQYYEEAFGVGDYCDPPRVRIHRDSVLVAELKTSHTIKYERSKLAEDILCRLSQVYQRSSKSIMVTVQQDICVLFGSNNALSAYLLTIYALPSLIAPVTNVRSTALIQNTFEELLGIPPSLGVIIYIPIPEENLATNGMTIRSEISIIERNEDSPSIFKSISRGMSRRLKNRSGQSVPVSQPSAAATASPSPHTPSESPASPREKELGAMGKDSGFRKRIFQLLKDKMTMEVEEKETMEAQGKEVREEVVEETKPTKNGAIATITKTEKIDQ</sequence>
<dbReference type="GO" id="GO:0005576">
    <property type="term" value="C:extracellular region"/>
    <property type="evidence" value="ECO:0007669"/>
    <property type="project" value="UniProtKB-SubCell"/>
</dbReference>
<organism evidence="14 15">
    <name type="scientific">Penicillium atrosanguineum</name>
    <dbReference type="NCBI Taxonomy" id="1132637"/>
    <lineage>
        <taxon>Eukaryota</taxon>
        <taxon>Fungi</taxon>
        <taxon>Dikarya</taxon>
        <taxon>Ascomycota</taxon>
        <taxon>Pezizomycotina</taxon>
        <taxon>Eurotiomycetes</taxon>
        <taxon>Eurotiomycetidae</taxon>
        <taxon>Eurotiales</taxon>
        <taxon>Aspergillaceae</taxon>
        <taxon>Penicillium</taxon>
    </lineage>
</organism>
<dbReference type="PANTHER" id="PTHR11954">
    <property type="entry name" value="D-DOPACHROME DECARBOXYLASE"/>
    <property type="match status" value="1"/>
</dbReference>
<evidence type="ECO:0000256" key="2">
    <source>
        <dbReference type="ARBA" id="ARBA00005851"/>
    </source>
</evidence>
<evidence type="ECO:0000313" key="14">
    <source>
        <dbReference type="EMBL" id="KAJ5331927.1"/>
    </source>
</evidence>
<evidence type="ECO:0000256" key="8">
    <source>
        <dbReference type="ARBA" id="ARBA00038932"/>
    </source>
</evidence>
<dbReference type="OrthoDB" id="255819at2759"/>
<dbReference type="EC" id="5.3.3.12" evidence="8"/>
<keyword evidence="15" id="KW-1185">Reference proteome</keyword>
<dbReference type="GO" id="GO:0050178">
    <property type="term" value="F:phenylpyruvate tautomerase activity"/>
    <property type="evidence" value="ECO:0007669"/>
    <property type="project" value="UniProtKB-EC"/>
</dbReference>
<comment type="catalytic activity">
    <reaction evidence="6">
        <text>3-phenylpyruvate = enol-phenylpyruvate</text>
        <dbReference type="Rhea" id="RHEA:17097"/>
        <dbReference type="ChEBI" id="CHEBI:16815"/>
        <dbReference type="ChEBI" id="CHEBI:18005"/>
        <dbReference type="EC" id="5.3.2.1"/>
    </reaction>
</comment>
<evidence type="ECO:0000256" key="9">
    <source>
        <dbReference type="ARBA" id="ARBA00039086"/>
    </source>
</evidence>
<dbReference type="EMBL" id="JAPZBO010000001">
    <property type="protein sequence ID" value="KAJ5331927.1"/>
    <property type="molecule type" value="Genomic_DNA"/>
</dbReference>
<dbReference type="InterPro" id="IPR014347">
    <property type="entry name" value="Tautomerase/MIF_sf"/>
</dbReference>
<keyword evidence="3" id="KW-0202">Cytokine</keyword>
<evidence type="ECO:0000256" key="1">
    <source>
        <dbReference type="ARBA" id="ARBA00004613"/>
    </source>
</evidence>
<dbReference type="GO" id="GO:0004167">
    <property type="term" value="F:dopachrome isomerase activity"/>
    <property type="evidence" value="ECO:0007669"/>
    <property type="project" value="UniProtKB-EC"/>
</dbReference>
<accession>A0A9W9QJA8</accession>
<gene>
    <name evidence="14" type="ORF">N7476_001710</name>
</gene>
<feature type="compositionally biased region" description="Low complexity" evidence="13">
    <location>
        <begin position="272"/>
        <end position="298"/>
    </location>
</feature>
<evidence type="ECO:0000256" key="3">
    <source>
        <dbReference type="ARBA" id="ARBA00022514"/>
    </source>
</evidence>
<proteinExistence type="inferred from homology"/>
<dbReference type="PANTHER" id="PTHR11954:SF6">
    <property type="entry name" value="MACROPHAGE MIGRATION INHIBITORY FACTOR"/>
    <property type="match status" value="1"/>
</dbReference>
<evidence type="ECO:0000256" key="6">
    <source>
        <dbReference type="ARBA" id="ARBA00036735"/>
    </source>
</evidence>
<evidence type="ECO:0000313" key="15">
    <source>
        <dbReference type="Proteomes" id="UP001147746"/>
    </source>
</evidence>
<comment type="similarity">
    <text evidence="2">Belongs to the MIF family.</text>
</comment>
<reference evidence="14" key="1">
    <citation type="submission" date="2022-12" db="EMBL/GenBank/DDBJ databases">
        <authorList>
            <person name="Petersen C."/>
        </authorList>
    </citation>
    <scope>NUCLEOTIDE SEQUENCE</scope>
    <source>
        <strain evidence="14">IBT 21472</strain>
    </source>
</reference>
<evidence type="ECO:0000256" key="5">
    <source>
        <dbReference type="ARBA" id="ARBA00023235"/>
    </source>
</evidence>
<evidence type="ECO:0000256" key="11">
    <source>
        <dbReference type="ARBA" id="ARBA00041912"/>
    </source>
</evidence>
<comment type="caution">
    <text evidence="14">The sequence shown here is derived from an EMBL/GenBank/DDBJ whole genome shotgun (WGS) entry which is preliminary data.</text>
</comment>